<comment type="caution">
    <text evidence="2">The sequence shown here is derived from an EMBL/GenBank/DDBJ whole genome shotgun (WGS) entry which is preliminary data.</text>
</comment>
<dbReference type="AlphaFoldDB" id="A0A955LL74"/>
<accession>A0A955LL74</accession>
<keyword evidence="1" id="KW-0472">Membrane</keyword>
<keyword evidence="1" id="KW-1133">Transmembrane helix</keyword>
<feature type="transmembrane region" description="Helical" evidence="1">
    <location>
        <begin position="12"/>
        <end position="38"/>
    </location>
</feature>
<reference evidence="2" key="2">
    <citation type="journal article" date="2021" name="Microbiome">
        <title>Successional dynamics and alternative stable states in a saline activated sludge microbial community over 9 years.</title>
        <authorList>
            <person name="Wang Y."/>
            <person name="Ye J."/>
            <person name="Ju F."/>
            <person name="Liu L."/>
            <person name="Boyd J.A."/>
            <person name="Deng Y."/>
            <person name="Parks D.H."/>
            <person name="Jiang X."/>
            <person name="Yin X."/>
            <person name="Woodcroft B.J."/>
            <person name="Tyson G.W."/>
            <person name="Hugenholtz P."/>
            <person name="Polz M.F."/>
            <person name="Zhang T."/>
        </authorList>
    </citation>
    <scope>NUCLEOTIDE SEQUENCE</scope>
    <source>
        <strain evidence="2">HKST-UBA03</strain>
    </source>
</reference>
<reference evidence="2" key="1">
    <citation type="submission" date="2020-04" db="EMBL/GenBank/DDBJ databases">
        <authorList>
            <person name="Zhang T."/>
        </authorList>
    </citation>
    <scope>NUCLEOTIDE SEQUENCE</scope>
    <source>
        <strain evidence="2">HKST-UBA03</strain>
    </source>
</reference>
<name>A0A955LL74_UNCKA</name>
<organism evidence="2 3">
    <name type="scientific">candidate division WWE3 bacterium</name>
    <dbReference type="NCBI Taxonomy" id="2053526"/>
    <lineage>
        <taxon>Bacteria</taxon>
        <taxon>Katanobacteria</taxon>
    </lineage>
</organism>
<protein>
    <submittedName>
        <fullName evidence="2">Uncharacterized protein</fullName>
    </submittedName>
</protein>
<dbReference type="Proteomes" id="UP000751518">
    <property type="component" value="Unassembled WGS sequence"/>
</dbReference>
<keyword evidence="1" id="KW-0812">Transmembrane</keyword>
<evidence type="ECO:0000313" key="3">
    <source>
        <dbReference type="Proteomes" id="UP000751518"/>
    </source>
</evidence>
<evidence type="ECO:0000256" key="1">
    <source>
        <dbReference type="SAM" id="Phobius"/>
    </source>
</evidence>
<gene>
    <name evidence="2" type="ORF">KC614_05015</name>
</gene>
<dbReference type="EMBL" id="JAGQKZ010000070">
    <property type="protein sequence ID" value="MCA9392525.1"/>
    <property type="molecule type" value="Genomic_DNA"/>
</dbReference>
<proteinExistence type="predicted"/>
<evidence type="ECO:0000313" key="2">
    <source>
        <dbReference type="EMBL" id="MCA9392525.1"/>
    </source>
</evidence>
<sequence length="396" mass="43897">MTLTQTAQAFRTFVKVFAVLIVAVIAIRGGTLMFEIFFPPEPPEPPAPVFDAKFGALPVLNITTSLAQYADNYSGRLDLLQSSLPTTPEVAYVYPVLKAPYGFLSEDRAKEVADAFGLFGDPYKLSAIESVWRGPNQTLTVNDQTLNFFYQYRYNLDPSVFVNGTYTSAQQVIIAAQELRESYNIFGGYADDLGVLQPKIYLVKYQNQTLQPATDFSDVTAVRVDFIRNRITYALGGQSTRTYDFVSPNYVGSVAYVLMGTKDLTTPQPLEVSHTLWRYNASEGGTYPVLSSVKAWEMLQAQPQKYTVYVGNLSLGPLDRNTSIPTISTLTVKTVTFSYYNPKNEMDYIQPVWVFKGKAGLNVGGELDWVAYVPAIDTAYVDTSTITPTATPPPAF</sequence>